<sequence>MNIQQIEYAVEASRTLSFSAAAENLFVSQPNISRAVSSLEAELGYQIFSRTNQGIVLTEEGEYFIQHAEIIAEQLRQIKGSRLDKNSSRLNIISSFNHTSLSEAFIKLCKEYENCKRLDLSLASGNVKTVINEVYLNKAQIGITAFDDKAMGLYRELMGAKDITMTLLKRLPMNINLRKGHPALEAGIENVSLNSLKKYVHISYDFNRRDEYPSLFYMDLIDTCKNISVHDKETRRKLVSSTNAFSVGCVQHPQAADNENWVSIPIADIRCNIVYIKKKNTKLGEEALRYIELVQNELDYTKSV</sequence>
<name>A0A2Y9BNG5_9FIRM</name>
<keyword evidence="3 6" id="KW-0238">DNA-binding</keyword>
<evidence type="ECO:0000256" key="4">
    <source>
        <dbReference type="ARBA" id="ARBA00023163"/>
    </source>
</evidence>
<gene>
    <name evidence="6" type="ORF">A8806_12315</name>
</gene>
<dbReference type="PANTHER" id="PTHR30126">
    <property type="entry name" value="HTH-TYPE TRANSCRIPTIONAL REGULATOR"/>
    <property type="match status" value="1"/>
</dbReference>
<evidence type="ECO:0000313" key="6">
    <source>
        <dbReference type="EMBL" id="PWJ19426.1"/>
    </source>
</evidence>
<comment type="similarity">
    <text evidence="1">Belongs to the LysR transcriptional regulatory family.</text>
</comment>
<dbReference type="PANTHER" id="PTHR30126:SF40">
    <property type="entry name" value="HTH-TYPE TRANSCRIPTIONAL REGULATOR GLTR"/>
    <property type="match status" value="1"/>
</dbReference>
<evidence type="ECO:0000256" key="3">
    <source>
        <dbReference type="ARBA" id="ARBA00023125"/>
    </source>
</evidence>
<keyword evidence="2" id="KW-0805">Transcription regulation</keyword>
<proteinExistence type="inferred from homology"/>
<dbReference type="InterPro" id="IPR000847">
    <property type="entry name" value="LysR_HTH_N"/>
</dbReference>
<dbReference type="Pfam" id="PF00126">
    <property type="entry name" value="HTH_1"/>
    <property type="match status" value="1"/>
</dbReference>
<dbReference type="FunFam" id="1.10.10.10:FF:000001">
    <property type="entry name" value="LysR family transcriptional regulator"/>
    <property type="match status" value="1"/>
</dbReference>
<dbReference type="PRINTS" id="PR00039">
    <property type="entry name" value="HTHLYSR"/>
</dbReference>
<dbReference type="Gene3D" id="1.10.10.10">
    <property type="entry name" value="Winged helix-like DNA-binding domain superfamily/Winged helix DNA-binding domain"/>
    <property type="match status" value="1"/>
</dbReference>
<comment type="caution">
    <text evidence="6">The sequence shown here is derived from an EMBL/GenBank/DDBJ whole genome shotgun (WGS) entry which is preliminary data.</text>
</comment>
<dbReference type="GO" id="GO:0003700">
    <property type="term" value="F:DNA-binding transcription factor activity"/>
    <property type="evidence" value="ECO:0007669"/>
    <property type="project" value="InterPro"/>
</dbReference>
<feature type="domain" description="HTH lysR-type" evidence="5">
    <location>
        <begin position="1"/>
        <end position="58"/>
    </location>
</feature>
<protein>
    <submittedName>
        <fullName evidence="6">DNA-binding transcriptional LysR family regulator</fullName>
    </submittedName>
</protein>
<keyword evidence="4" id="KW-0804">Transcription</keyword>
<evidence type="ECO:0000256" key="2">
    <source>
        <dbReference type="ARBA" id="ARBA00023015"/>
    </source>
</evidence>
<evidence type="ECO:0000259" key="5">
    <source>
        <dbReference type="PROSITE" id="PS50931"/>
    </source>
</evidence>
<dbReference type="RefSeq" id="WP_181368868.1">
    <property type="nucleotide sequence ID" value="NZ_BAAACK010000005.1"/>
</dbReference>
<reference evidence="6 7" key="1">
    <citation type="submission" date="2018-05" db="EMBL/GenBank/DDBJ databases">
        <title>The Hungate 1000. A catalogue of reference genomes from the rumen microbiome.</title>
        <authorList>
            <person name="Kelly W."/>
        </authorList>
    </citation>
    <scope>NUCLEOTIDE SEQUENCE [LARGE SCALE GENOMIC DNA]</scope>
    <source>
        <strain evidence="6 7">NLAE-zl-C242</strain>
    </source>
</reference>
<dbReference type="Proteomes" id="UP000245845">
    <property type="component" value="Unassembled WGS sequence"/>
</dbReference>
<dbReference type="AlphaFoldDB" id="A0A2Y9BNG5"/>
<dbReference type="GO" id="GO:0000976">
    <property type="term" value="F:transcription cis-regulatory region binding"/>
    <property type="evidence" value="ECO:0007669"/>
    <property type="project" value="TreeGrafter"/>
</dbReference>
<organism evidence="6 7">
    <name type="scientific">Faecalicatena orotica</name>
    <dbReference type="NCBI Taxonomy" id="1544"/>
    <lineage>
        <taxon>Bacteria</taxon>
        <taxon>Bacillati</taxon>
        <taxon>Bacillota</taxon>
        <taxon>Clostridia</taxon>
        <taxon>Lachnospirales</taxon>
        <taxon>Lachnospiraceae</taxon>
        <taxon>Faecalicatena</taxon>
    </lineage>
</organism>
<dbReference type="PROSITE" id="PS50931">
    <property type="entry name" value="HTH_LYSR"/>
    <property type="match status" value="1"/>
</dbReference>
<dbReference type="InterPro" id="IPR036390">
    <property type="entry name" value="WH_DNA-bd_sf"/>
</dbReference>
<dbReference type="InterPro" id="IPR036388">
    <property type="entry name" value="WH-like_DNA-bd_sf"/>
</dbReference>
<evidence type="ECO:0000313" key="7">
    <source>
        <dbReference type="Proteomes" id="UP000245845"/>
    </source>
</evidence>
<dbReference type="EMBL" id="QGDL01000023">
    <property type="protein sequence ID" value="PWJ19426.1"/>
    <property type="molecule type" value="Genomic_DNA"/>
</dbReference>
<dbReference type="SUPFAM" id="SSF46785">
    <property type="entry name" value="Winged helix' DNA-binding domain"/>
    <property type="match status" value="1"/>
</dbReference>
<accession>A0A2Y9BNG5</accession>
<keyword evidence="7" id="KW-1185">Reference proteome</keyword>
<evidence type="ECO:0000256" key="1">
    <source>
        <dbReference type="ARBA" id="ARBA00009437"/>
    </source>
</evidence>